<feature type="signal peptide" evidence="1">
    <location>
        <begin position="1"/>
        <end position="16"/>
    </location>
</feature>
<name>A0A6B2LWR5_9EUKA</name>
<evidence type="ECO:0000313" key="2">
    <source>
        <dbReference type="EMBL" id="NDV41101.1"/>
    </source>
</evidence>
<dbReference type="EMBL" id="GIBP01012132">
    <property type="protein sequence ID" value="NDV41101.1"/>
    <property type="molecule type" value="Transcribed_RNA"/>
</dbReference>
<accession>A0A6B2LWR5</accession>
<evidence type="ECO:0000256" key="1">
    <source>
        <dbReference type="SAM" id="SignalP"/>
    </source>
</evidence>
<protein>
    <submittedName>
        <fullName evidence="2">Uncharacterized protein</fullName>
    </submittedName>
</protein>
<organism evidence="2">
    <name type="scientific">Arcella intermedia</name>
    <dbReference type="NCBI Taxonomy" id="1963864"/>
    <lineage>
        <taxon>Eukaryota</taxon>
        <taxon>Amoebozoa</taxon>
        <taxon>Tubulinea</taxon>
        <taxon>Elardia</taxon>
        <taxon>Arcellinida</taxon>
        <taxon>Sphaerothecina</taxon>
        <taxon>Arcellidae</taxon>
        <taxon>Arcella</taxon>
    </lineage>
</organism>
<feature type="chain" id="PRO_5025350383" evidence="1">
    <location>
        <begin position="17"/>
        <end position="36"/>
    </location>
</feature>
<dbReference type="AlphaFoldDB" id="A0A6B2LWR5"/>
<proteinExistence type="predicted"/>
<reference evidence="2" key="1">
    <citation type="journal article" date="2020" name="J. Eukaryot. Microbiol.">
        <title>De novo Sequencing, Assembly and Annotation of the Transcriptome for the Free-Living Testate Amoeba Arcella intermedia.</title>
        <authorList>
            <person name="Ribeiro G.M."/>
            <person name="Porfirio-Sousa A.L."/>
            <person name="Maurer-Alcala X.X."/>
            <person name="Katz L.A."/>
            <person name="Lahr D.J.G."/>
        </authorList>
    </citation>
    <scope>NUCLEOTIDE SEQUENCE</scope>
</reference>
<sequence length="36" mass="3955">MRGVSMFALFLIKILTISNCPLRDATVSGVQESSLR</sequence>
<keyword evidence="1" id="KW-0732">Signal</keyword>